<organism evidence="1 2">
    <name type="scientific">Sinisalibacter lacisalsi</name>
    <dbReference type="NCBI Taxonomy" id="1526570"/>
    <lineage>
        <taxon>Bacteria</taxon>
        <taxon>Pseudomonadati</taxon>
        <taxon>Pseudomonadota</taxon>
        <taxon>Alphaproteobacteria</taxon>
        <taxon>Rhodobacterales</taxon>
        <taxon>Roseobacteraceae</taxon>
        <taxon>Sinisalibacter</taxon>
    </lineage>
</organism>
<evidence type="ECO:0000313" key="1">
    <source>
        <dbReference type="EMBL" id="GGD36671.1"/>
    </source>
</evidence>
<sequence length="277" mass="30230">MDGEVAQLAALVISANHRLKHPGDPMQWFATQRAFARCGSISFELAAKRRQKKPALLPMAETPPAWLDQLARSGTARVLLGFERQDEEVIPGETIPDRIAAGFAGGGSLWTMTTETDDGRALGWRAAWKAAYPSARDGRIWAVRYTATAATPQPQGRDLESAATELRHALAEMSEFAWSHDVKEANLRFTSALALLEGAPDPMPIAHPAGPADTLSDDAVCLLNAAQRGWMFDNMELWGHLRLDEPTWRDHARRSEALYDAVTAAVVAAVNSSVPPR</sequence>
<dbReference type="RefSeq" id="WP_188527571.1">
    <property type="nucleotide sequence ID" value="NZ_BMGI01000003.1"/>
</dbReference>
<dbReference type="EMBL" id="BMGI01000003">
    <property type="protein sequence ID" value="GGD36671.1"/>
    <property type="molecule type" value="Genomic_DNA"/>
</dbReference>
<protein>
    <submittedName>
        <fullName evidence="1">Uncharacterized protein</fullName>
    </submittedName>
</protein>
<reference evidence="2" key="1">
    <citation type="journal article" date="2019" name="Int. J. Syst. Evol. Microbiol.">
        <title>The Global Catalogue of Microorganisms (GCM) 10K type strain sequencing project: providing services to taxonomists for standard genome sequencing and annotation.</title>
        <authorList>
            <consortium name="The Broad Institute Genomics Platform"/>
            <consortium name="The Broad Institute Genome Sequencing Center for Infectious Disease"/>
            <person name="Wu L."/>
            <person name="Ma J."/>
        </authorList>
    </citation>
    <scope>NUCLEOTIDE SEQUENCE [LARGE SCALE GENOMIC DNA]</scope>
    <source>
        <strain evidence="2">CGMCC 1.12922</strain>
    </source>
</reference>
<proteinExistence type="predicted"/>
<gene>
    <name evidence="1" type="ORF">GCM10011358_20630</name>
</gene>
<evidence type="ECO:0000313" key="2">
    <source>
        <dbReference type="Proteomes" id="UP000617355"/>
    </source>
</evidence>
<dbReference type="Proteomes" id="UP000617355">
    <property type="component" value="Unassembled WGS sequence"/>
</dbReference>
<keyword evidence="2" id="KW-1185">Reference proteome</keyword>
<name>A0ABQ1QPD9_9RHOB</name>
<comment type="caution">
    <text evidence="1">The sequence shown here is derived from an EMBL/GenBank/DDBJ whole genome shotgun (WGS) entry which is preliminary data.</text>
</comment>
<accession>A0ABQ1QPD9</accession>